<comment type="caution">
    <text evidence="3">The sequence shown here is derived from an EMBL/GenBank/DDBJ whole genome shotgun (WGS) entry which is preliminary data.</text>
</comment>
<evidence type="ECO:0000256" key="1">
    <source>
        <dbReference type="ARBA" id="ARBA00008984"/>
    </source>
</evidence>
<evidence type="ECO:0000259" key="2">
    <source>
        <dbReference type="Pfam" id="PF01206"/>
    </source>
</evidence>
<name>A0AAI9WP16_9BURK</name>
<dbReference type="InterPro" id="IPR001455">
    <property type="entry name" value="TusA-like"/>
</dbReference>
<feature type="domain" description="UPF0033" evidence="2">
    <location>
        <begin position="16"/>
        <end position="76"/>
    </location>
</feature>
<keyword evidence="4" id="KW-1185">Reference proteome</keyword>
<dbReference type="CDD" id="cd00291">
    <property type="entry name" value="SirA_YedF_YeeD"/>
    <property type="match status" value="1"/>
</dbReference>
<dbReference type="RefSeq" id="WP_139687795.1">
    <property type="nucleotide sequence ID" value="NZ_WEHW01000001.1"/>
</dbReference>
<organism evidence="3 4">
    <name type="scientific">Sutterella seckii</name>
    <dbReference type="NCBI Taxonomy" id="1944635"/>
    <lineage>
        <taxon>Bacteria</taxon>
        <taxon>Pseudomonadati</taxon>
        <taxon>Pseudomonadota</taxon>
        <taxon>Betaproteobacteria</taxon>
        <taxon>Burkholderiales</taxon>
        <taxon>Sutterellaceae</taxon>
        <taxon>Sutterella</taxon>
    </lineage>
</organism>
<evidence type="ECO:0000313" key="3">
    <source>
        <dbReference type="EMBL" id="KAB7652832.1"/>
    </source>
</evidence>
<proteinExistence type="inferred from homology"/>
<protein>
    <submittedName>
        <fullName evidence="3">Sulfurtransferase TusA family protein</fullName>
    </submittedName>
</protein>
<dbReference type="InterPro" id="IPR036868">
    <property type="entry name" value="TusA-like_sf"/>
</dbReference>
<dbReference type="SUPFAM" id="SSF64307">
    <property type="entry name" value="SirA-like"/>
    <property type="match status" value="1"/>
</dbReference>
<dbReference type="Gene3D" id="3.30.110.40">
    <property type="entry name" value="TusA-like domain"/>
    <property type="match status" value="1"/>
</dbReference>
<dbReference type="Pfam" id="PF01206">
    <property type="entry name" value="TusA"/>
    <property type="match status" value="1"/>
</dbReference>
<dbReference type="PANTHER" id="PTHR33279">
    <property type="entry name" value="SULFUR CARRIER PROTEIN YEDF-RELATED"/>
    <property type="match status" value="1"/>
</dbReference>
<dbReference type="Proteomes" id="UP000469462">
    <property type="component" value="Unassembled WGS sequence"/>
</dbReference>
<sequence length="91" mass="9907">MTGPVDACALAGEAEELMLPGLSCPMPVLKAKKALAKLPAGALLRVWSTDPHSLPDLSDFARQTGHKLVAQSETEKDDRHWFVSLIARRED</sequence>
<dbReference type="AlphaFoldDB" id="A0AAI9WP16"/>
<gene>
    <name evidence="3" type="ORF">GBM96_00320</name>
</gene>
<dbReference type="PANTHER" id="PTHR33279:SF6">
    <property type="entry name" value="SULFUR CARRIER PROTEIN YEDF-RELATED"/>
    <property type="match status" value="1"/>
</dbReference>
<accession>A0AAI9WP16</accession>
<comment type="similarity">
    <text evidence="1">Belongs to the sulfur carrier protein TusA family.</text>
</comment>
<reference evidence="3 4" key="1">
    <citation type="submission" date="2019-10" db="EMBL/GenBank/DDBJ databases">
        <title>Genome diversity of Sutterella seckii.</title>
        <authorList>
            <person name="Chaplin A.V."/>
            <person name="Sokolova S.R."/>
            <person name="Mosin K.A."/>
            <person name="Ivanova E.L."/>
            <person name="Kochetkova T.O."/>
            <person name="Goltsov A.Y."/>
            <person name="Trofimov D.Y."/>
            <person name="Efimov B.A."/>
        </authorList>
    </citation>
    <scope>NUCLEOTIDE SEQUENCE [LARGE SCALE GENOMIC DNA]</scope>
    <source>
        <strain evidence="3 4">ASD3426</strain>
    </source>
</reference>
<evidence type="ECO:0000313" key="4">
    <source>
        <dbReference type="Proteomes" id="UP000469462"/>
    </source>
</evidence>
<dbReference type="EMBL" id="WEHW01000001">
    <property type="protein sequence ID" value="KAB7652832.1"/>
    <property type="molecule type" value="Genomic_DNA"/>
</dbReference>